<dbReference type="InterPro" id="IPR006059">
    <property type="entry name" value="SBP"/>
</dbReference>
<protein>
    <submittedName>
        <fullName evidence="4">ABC transporter substrate-binding protein</fullName>
    </submittedName>
</protein>
<dbReference type="Pfam" id="PF13416">
    <property type="entry name" value="SBP_bac_8"/>
    <property type="match status" value="1"/>
</dbReference>
<dbReference type="EMBL" id="JAZEWV010000024">
    <property type="protein sequence ID" value="MEE4545083.1"/>
    <property type="molecule type" value="Genomic_DNA"/>
</dbReference>
<dbReference type="PANTHER" id="PTHR43649">
    <property type="entry name" value="ARABINOSE-BINDING PROTEIN-RELATED"/>
    <property type="match status" value="1"/>
</dbReference>
<dbReference type="PROSITE" id="PS51257">
    <property type="entry name" value="PROKAR_LIPOPROTEIN"/>
    <property type="match status" value="1"/>
</dbReference>
<proteinExistence type="inferred from homology"/>
<dbReference type="PANTHER" id="PTHR43649:SF29">
    <property type="entry name" value="OSMOPROTECTIVE COMPOUNDS-BINDING PROTEIN GGTB"/>
    <property type="match status" value="1"/>
</dbReference>
<comment type="similarity">
    <text evidence="1">Belongs to the bacterial solute-binding protein 1 family.</text>
</comment>
<sequence length="415" mass="43726">MTRAVCGALVLALLLAVAGCGAGPRQQRVTIMVPWSDGEFQAFYSVVKEFESATGVHVDIEVARAMTQQLDAAAAAGVPPDLAVLPSVGAIDQYVQAHRLQPLHLSTADYAQPFGGLASVRGTVYALPVKADVKSLVWYSPSASRDGPPPTGPAALEARSRKDPAYWCLGLASGPTSGLPGADWIADIILAQGGVGPYEQWLSGGLPWTAPQVVDAWQTWRKLVGPSISSTAARLFASAGSAMTADPPPCRLGQGTMATMGYSANLRPGTDYDFVTPSAGHRLEVSADFVGMFTTDNPAARRFLTYLSGPGAQRAWVGADEGYGFSALRQVALDAYRNPVQRRIAAMLQPGSGWTLCFAAADTMRPDVSAAFSRAVLTYTADPTSLKDLLGGLRTVQDNRGDTPVPQDKLCAVAR</sequence>
<evidence type="ECO:0000313" key="4">
    <source>
        <dbReference type="EMBL" id="MEE4545083.1"/>
    </source>
</evidence>
<dbReference type="Gene3D" id="3.40.190.10">
    <property type="entry name" value="Periplasmic binding protein-like II"/>
    <property type="match status" value="2"/>
</dbReference>
<keyword evidence="5" id="KW-1185">Reference proteome</keyword>
<comment type="caution">
    <text evidence="4">The sequence shown here is derived from an EMBL/GenBank/DDBJ whole genome shotgun (WGS) entry which is preliminary data.</text>
</comment>
<gene>
    <name evidence="4" type="ORF">V2S66_24335</name>
</gene>
<name>A0ABU7PHA9_9ACTN</name>
<evidence type="ECO:0000313" key="5">
    <source>
        <dbReference type="Proteomes" id="UP001344658"/>
    </source>
</evidence>
<dbReference type="SUPFAM" id="SSF53850">
    <property type="entry name" value="Periplasmic binding protein-like II"/>
    <property type="match status" value="1"/>
</dbReference>
<evidence type="ECO:0000256" key="3">
    <source>
        <dbReference type="SAM" id="SignalP"/>
    </source>
</evidence>
<keyword evidence="3" id="KW-0732">Signal</keyword>
<dbReference type="RefSeq" id="WP_330798402.1">
    <property type="nucleotide sequence ID" value="NZ_JAZEWV010000024.1"/>
</dbReference>
<accession>A0ABU7PHA9</accession>
<reference evidence="4 5" key="1">
    <citation type="submission" date="2023-12" db="EMBL/GenBank/DDBJ databases">
        <title>Streptomyces sp. V4-01.</title>
        <authorList>
            <person name="Somphong A."/>
            <person name="Phongsopitanun W."/>
        </authorList>
    </citation>
    <scope>NUCLEOTIDE SEQUENCE [LARGE SCALE GENOMIC DNA]</scope>
    <source>
        <strain evidence="4 5">V4-01</strain>
    </source>
</reference>
<feature type="chain" id="PRO_5045137261" evidence="3">
    <location>
        <begin position="23"/>
        <end position="415"/>
    </location>
</feature>
<keyword evidence="2" id="KW-0813">Transport</keyword>
<evidence type="ECO:0000256" key="1">
    <source>
        <dbReference type="ARBA" id="ARBA00008520"/>
    </source>
</evidence>
<dbReference type="InterPro" id="IPR050490">
    <property type="entry name" value="Bact_solute-bd_prot1"/>
</dbReference>
<evidence type="ECO:0000256" key="2">
    <source>
        <dbReference type="ARBA" id="ARBA00022448"/>
    </source>
</evidence>
<organism evidence="4 5">
    <name type="scientific">Actinacidiphila polyblastidii</name>
    <dbReference type="NCBI Taxonomy" id="3110430"/>
    <lineage>
        <taxon>Bacteria</taxon>
        <taxon>Bacillati</taxon>
        <taxon>Actinomycetota</taxon>
        <taxon>Actinomycetes</taxon>
        <taxon>Kitasatosporales</taxon>
        <taxon>Streptomycetaceae</taxon>
        <taxon>Actinacidiphila</taxon>
    </lineage>
</organism>
<dbReference type="Proteomes" id="UP001344658">
    <property type="component" value="Unassembled WGS sequence"/>
</dbReference>
<feature type="signal peptide" evidence="3">
    <location>
        <begin position="1"/>
        <end position="22"/>
    </location>
</feature>